<keyword evidence="9" id="KW-0458">Lysosome</keyword>
<evidence type="ECO:0000313" key="17">
    <source>
        <dbReference type="Proteomes" id="UP001066276"/>
    </source>
</evidence>
<evidence type="ECO:0000256" key="15">
    <source>
        <dbReference type="SAM" id="Phobius"/>
    </source>
</evidence>
<dbReference type="FunFam" id="1.20.1280.290:FF:000009">
    <property type="entry name" value="PQ loop repeat family protein"/>
    <property type="match status" value="1"/>
</dbReference>
<evidence type="ECO:0000256" key="10">
    <source>
        <dbReference type="ARBA" id="ARBA00038039"/>
    </source>
</evidence>
<feature type="transmembrane region" description="Helical" evidence="15">
    <location>
        <begin position="77"/>
        <end position="97"/>
    </location>
</feature>
<keyword evidence="4" id="KW-0677">Repeat</keyword>
<evidence type="ECO:0000313" key="16">
    <source>
        <dbReference type="EMBL" id="KAJ1142252.1"/>
    </source>
</evidence>
<dbReference type="Pfam" id="PF04193">
    <property type="entry name" value="PQ-loop"/>
    <property type="match status" value="2"/>
</dbReference>
<dbReference type="AlphaFoldDB" id="A0AAV7QS59"/>
<evidence type="ECO:0000256" key="2">
    <source>
        <dbReference type="ARBA" id="ARBA00022448"/>
    </source>
</evidence>
<feature type="transmembrane region" description="Helical" evidence="15">
    <location>
        <begin position="138"/>
        <end position="159"/>
    </location>
</feature>
<evidence type="ECO:0000256" key="14">
    <source>
        <dbReference type="ARBA" id="ARBA00081269"/>
    </source>
</evidence>
<keyword evidence="7 15" id="KW-0472">Membrane</keyword>
<protein>
    <recommendedName>
        <fullName evidence="12">Lysosomal amino acid transporter 1 homolog</fullName>
    </recommendedName>
    <alternativeName>
        <fullName evidence="13">PQ-loop repeat-containing protein 2</fullName>
    </alternativeName>
    <alternativeName>
        <fullName evidence="14">Solute carrier family 66 member 1</fullName>
    </alternativeName>
</protein>
<accession>A0AAV7QS59</accession>
<evidence type="ECO:0000256" key="4">
    <source>
        <dbReference type="ARBA" id="ARBA00022737"/>
    </source>
</evidence>
<evidence type="ECO:0000256" key="3">
    <source>
        <dbReference type="ARBA" id="ARBA00022692"/>
    </source>
</evidence>
<evidence type="ECO:0000256" key="8">
    <source>
        <dbReference type="ARBA" id="ARBA00023180"/>
    </source>
</evidence>
<organism evidence="16 17">
    <name type="scientific">Pleurodeles waltl</name>
    <name type="common">Iberian ribbed newt</name>
    <dbReference type="NCBI Taxonomy" id="8319"/>
    <lineage>
        <taxon>Eukaryota</taxon>
        <taxon>Metazoa</taxon>
        <taxon>Chordata</taxon>
        <taxon>Craniata</taxon>
        <taxon>Vertebrata</taxon>
        <taxon>Euteleostomi</taxon>
        <taxon>Amphibia</taxon>
        <taxon>Batrachia</taxon>
        <taxon>Caudata</taxon>
        <taxon>Salamandroidea</taxon>
        <taxon>Salamandridae</taxon>
        <taxon>Pleurodelinae</taxon>
        <taxon>Pleurodeles</taxon>
    </lineage>
</organism>
<feature type="transmembrane region" description="Helical" evidence="15">
    <location>
        <begin position="267"/>
        <end position="288"/>
    </location>
</feature>
<comment type="subcellular location">
    <subcellularLocation>
        <location evidence="1">Lysosome membrane</location>
        <topology evidence="1">Multi-pass membrane protein</topology>
    </subcellularLocation>
</comment>
<dbReference type="PANTHER" id="PTHR16201:SF36">
    <property type="entry name" value="LYSOSOMAL AMINO ACID TRANSPORTER 1 HOMOLOG"/>
    <property type="match status" value="1"/>
</dbReference>
<evidence type="ECO:0000256" key="7">
    <source>
        <dbReference type="ARBA" id="ARBA00023136"/>
    </source>
</evidence>
<dbReference type="Proteomes" id="UP001066276">
    <property type="component" value="Chromosome 6"/>
</dbReference>
<feature type="transmembrane region" description="Helical" evidence="15">
    <location>
        <begin position="195"/>
        <end position="214"/>
    </location>
</feature>
<evidence type="ECO:0000256" key="13">
    <source>
        <dbReference type="ARBA" id="ARBA00079342"/>
    </source>
</evidence>
<evidence type="ECO:0000256" key="1">
    <source>
        <dbReference type="ARBA" id="ARBA00004155"/>
    </source>
</evidence>
<proteinExistence type="inferred from homology"/>
<comment type="function">
    <text evidence="11">Amino acid transporter that specifically mediates the pH-dependent export of the cationic amino acids arginine, histidine and lysine from lysosomes.</text>
</comment>
<dbReference type="Gene3D" id="1.20.1280.290">
    <property type="match status" value="2"/>
</dbReference>
<keyword evidence="5" id="KW-0029">Amino-acid transport</keyword>
<dbReference type="InterPro" id="IPR051415">
    <property type="entry name" value="LAAT-1"/>
</dbReference>
<dbReference type="FunFam" id="1.20.1280.290:FF:000017">
    <property type="entry name" value="lysosomal amino acid transporter 1 homolog"/>
    <property type="match status" value="1"/>
</dbReference>
<sequence>MAVPLFRGQLGFMASVGNFSECPNGSQWIWIVLSECTRGSRDIASVILGLFSLLCFMGASFPQYWQSCKTGNMDQALSIWFLLAWLFGDSCNLIGAYLAHQLPLQRYTAVYYVLADILMLSLFYYYKVKNMRHQPSMITSINVLSGITFIGLGTTFSFLESVNSAALQTPIDFKRRSLLSAGQAESESFATNEKIGFAIGAVSSLLYLLSRVPQILNNFRRKSTEGVALSLFVMAILGNLTYGMSVLVENPDQDQGEGSYMLHHLPWLIGSLGVVCLDLFILFQFFLYHKRNLGATNLEDTDRLLSNENGAIYA</sequence>
<name>A0AAV7QS59_PLEWA</name>
<feature type="transmembrane region" description="Helical" evidence="15">
    <location>
        <begin position="109"/>
        <end position="126"/>
    </location>
</feature>
<dbReference type="SMART" id="SM00679">
    <property type="entry name" value="CTNS"/>
    <property type="match status" value="2"/>
</dbReference>
<evidence type="ECO:0000256" key="12">
    <source>
        <dbReference type="ARBA" id="ARBA00068323"/>
    </source>
</evidence>
<dbReference type="PANTHER" id="PTHR16201">
    <property type="entry name" value="SEVEN TRANSMEMBRANE PROTEIN 1-RELATED"/>
    <property type="match status" value="1"/>
</dbReference>
<comment type="similarity">
    <text evidence="10">Belongs to the laat-1 family.</text>
</comment>
<comment type="caution">
    <text evidence="16">The sequence shown here is derived from an EMBL/GenBank/DDBJ whole genome shotgun (WGS) entry which is preliminary data.</text>
</comment>
<evidence type="ECO:0000256" key="6">
    <source>
        <dbReference type="ARBA" id="ARBA00022989"/>
    </source>
</evidence>
<keyword evidence="17" id="KW-1185">Reference proteome</keyword>
<feature type="transmembrane region" description="Helical" evidence="15">
    <location>
        <begin position="43"/>
        <end position="65"/>
    </location>
</feature>
<feature type="transmembrane region" description="Helical" evidence="15">
    <location>
        <begin position="226"/>
        <end position="247"/>
    </location>
</feature>
<dbReference type="EMBL" id="JANPWB010000010">
    <property type="protein sequence ID" value="KAJ1142252.1"/>
    <property type="molecule type" value="Genomic_DNA"/>
</dbReference>
<dbReference type="GO" id="GO:0015174">
    <property type="term" value="F:basic amino acid transmembrane transporter activity"/>
    <property type="evidence" value="ECO:0007669"/>
    <property type="project" value="UniProtKB-ARBA"/>
</dbReference>
<evidence type="ECO:0000256" key="11">
    <source>
        <dbReference type="ARBA" id="ARBA00056009"/>
    </source>
</evidence>
<gene>
    <name evidence="16" type="ORF">NDU88_008579</name>
</gene>
<reference evidence="16" key="1">
    <citation type="journal article" date="2022" name="bioRxiv">
        <title>Sequencing and chromosome-scale assembly of the giantPleurodeles waltlgenome.</title>
        <authorList>
            <person name="Brown T."/>
            <person name="Elewa A."/>
            <person name="Iarovenko S."/>
            <person name="Subramanian E."/>
            <person name="Araus A.J."/>
            <person name="Petzold A."/>
            <person name="Susuki M."/>
            <person name="Suzuki K.-i.T."/>
            <person name="Hayashi T."/>
            <person name="Toyoda A."/>
            <person name="Oliveira C."/>
            <person name="Osipova E."/>
            <person name="Leigh N.D."/>
            <person name="Simon A."/>
            <person name="Yun M.H."/>
        </authorList>
    </citation>
    <scope>NUCLEOTIDE SEQUENCE</scope>
    <source>
        <strain evidence="16">20211129_DDA</strain>
        <tissue evidence="16">Liver</tissue>
    </source>
</reference>
<evidence type="ECO:0000256" key="5">
    <source>
        <dbReference type="ARBA" id="ARBA00022970"/>
    </source>
</evidence>
<dbReference type="GO" id="GO:0005765">
    <property type="term" value="C:lysosomal membrane"/>
    <property type="evidence" value="ECO:0007669"/>
    <property type="project" value="UniProtKB-SubCell"/>
</dbReference>
<keyword evidence="2" id="KW-0813">Transport</keyword>
<dbReference type="InterPro" id="IPR006603">
    <property type="entry name" value="PQ-loop_rpt"/>
</dbReference>
<keyword evidence="8" id="KW-0325">Glycoprotein</keyword>
<keyword evidence="3 15" id="KW-0812">Transmembrane</keyword>
<evidence type="ECO:0000256" key="9">
    <source>
        <dbReference type="ARBA" id="ARBA00023228"/>
    </source>
</evidence>
<keyword evidence="6 15" id="KW-1133">Transmembrane helix</keyword>